<dbReference type="AlphaFoldDB" id="A0A5P2QLP5"/>
<keyword evidence="2" id="KW-0614">Plasmid</keyword>
<dbReference type="Proteomes" id="UP000324507">
    <property type="component" value="Plasmid unnamed2"/>
</dbReference>
<dbReference type="EMBL" id="CP044079">
    <property type="protein sequence ID" value="QEU06867.1"/>
    <property type="molecule type" value="Genomic_DNA"/>
</dbReference>
<name>A0A5P2QLP5_9RHOB</name>
<sequence>MQFFIDECISPQVAARLNETGRHAAVHPRDIGRRGDPDHVVLRNAIAEDRIIVTENARDFRGLVGREDLPPRLLILPCVSRERCLQLLEAAIAFLETVAAAAGEPPADHMINRVIEVDPAGQCRIYRLPDIS</sequence>
<protein>
    <recommendedName>
        <fullName evidence="1">DUF5615 domain-containing protein</fullName>
    </recommendedName>
</protein>
<evidence type="ECO:0000313" key="2">
    <source>
        <dbReference type="EMBL" id="QEU06867.1"/>
    </source>
</evidence>
<evidence type="ECO:0000259" key="1">
    <source>
        <dbReference type="Pfam" id="PF18480"/>
    </source>
</evidence>
<dbReference type="InterPro" id="IPR041049">
    <property type="entry name" value="DUF5615"/>
</dbReference>
<dbReference type="Pfam" id="PF18480">
    <property type="entry name" value="DUF5615"/>
    <property type="match status" value="1"/>
</dbReference>
<proteinExistence type="predicted"/>
<dbReference type="RefSeq" id="WP_150349447.1">
    <property type="nucleotide sequence ID" value="NZ_CALTWI010000199.1"/>
</dbReference>
<accession>A0A5P2QLP5</accession>
<geneLocation type="plasmid" evidence="2">
    <name>unnamed2</name>
</geneLocation>
<feature type="domain" description="DUF5615" evidence="1">
    <location>
        <begin position="1"/>
        <end position="90"/>
    </location>
</feature>
<reference evidence="2 3" key="1">
    <citation type="submission" date="2019-09" db="EMBL/GenBank/DDBJ databases">
        <title>FDA dAtabase for Regulatory Grade micrObial Sequences (FDA-ARGOS): Supporting development and validation of Infectious Disease Dx tests.</title>
        <authorList>
            <person name="Sciortino C."/>
            <person name="Tallon L."/>
            <person name="Sadzewicz L."/>
            <person name="Vavikolanu K."/>
            <person name="Mehta A."/>
            <person name="Aluvathingal J."/>
            <person name="Nadendla S."/>
            <person name="Nandy P."/>
            <person name="Geyer C."/>
            <person name="Yan Y."/>
            <person name="Sichtig H."/>
        </authorList>
    </citation>
    <scope>NUCLEOTIDE SEQUENCE [LARGE SCALE GENOMIC DNA]</scope>
    <source>
        <strain evidence="2 3">FDAARGOS_643</strain>
        <plasmid evidence="2 3">unnamed2</plasmid>
    </source>
</reference>
<evidence type="ECO:0000313" key="3">
    <source>
        <dbReference type="Proteomes" id="UP000324507"/>
    </source>
</evidence>
<organism evidence="2 3">
    <name type="scientific">Paracoccus yeei</name>
    <dbReference type="NCBI Taxonomy" id="147645"/>
    <lineage>
        <taxon>Bacteria</taxon>
        <taxon>Pseudomonadati</taxon>
        <taxon>Pseudomonadota</taxon>
        <taxon>Alphaproteobacteria</taxon>
        <taxon>Rhodobacterales</taxon>
        <taxon>Paracoccaceae</taxon>
        <taxon>Paracoccus</taxon>
    </lineage>
</organism>
<gene>
    <name evidence="2" type="ORF">FOB51_02045</name>
</gene>